<dbReference type="SUPFAM" id="SSF55785">
    <property type="entry name" value="PYP-like sensor domain (PAS domain)"/>
    <property type="match status" value="1"/>
</dbReference>
<dbReference type="STRING" id="1435349.PW52_02700"/>
<evidence type="ECO:0000256" key="22">
    <source>
        <dbReference type="ARBA" id="ARBA00030800"/>
    </source>
</evidence>
<evidence type="ECO:0000313" key="26">
    <source>
        <dbReference type="EMBL" id="KJD36577.1"/>
    </source>
</evidence>
<evidence type="ECO:0000256" key="13">
    <source>
        <dbReference type="ARBA" id="ARBA00022741"/>
    </source>
</evidence>
<dbReference type="EC" id="2.7.13.3" evidence="5"/>
<evidence type="ECO:0000256" key="20">
    <source>
        <dbReference type="ARBA" id="ARBA00023136"/>
    </source>
</evidence>
<dbReference type="InterPro" id="IPR011712">
    <property type="entry name" value="Sig_transdc_His_kin_sub3_dim/P"/>
</dbReference>
<evidence type="ECO:0000256" key="23">
    <source>
        <dbReference type="SAM" id="Phobius"/>
    </source>
</evidence>
<dbReference type="OrthoDB" id="9760839at2"/>
<evidence type="ECO:0000259" key="25">
    <source>
        <dbReference type="PROSITE" id="PS50113"/>
    </source>
</evidence>
<keyword evidence="14 26" id="KW-0418">Kinase</keyword>
<dbReference type="GO" id="GO:0046983">
    <property type="term" value="F:protein dimerization activity"/>
    <property type="evidence" value="ECO:0007669"/>
    <property type="project" value="InterPro"/>
</dbReference>
<dbReference type="PROSITE" id="PS50109">
    <property type="entry name" value="HIS_KIN"/>
    <property type="match status" value="1"/>
</dbReference>
<evidence type="ECO:0000256" key="7">
    <source>
        <dbReference type="ARBA" id="ARBA00022485"/>
    </source>
</evidence>
<evidence type="ECO:0000313" key="27">
    <source>
        <dbReference type="Proteomes" id="UP000032578"/>
    </source>
</evidence>
<dbReference type="GO" id="GO:0051539">
    <property type="term" value="F:4 iron, 4 sulfur cluster binding"/>
    <property type="evidence" value="ECO:0007669"/>
    <property type="project" value="UniProtKB-KW"/>
</dbReference>
<dbReference type="InterPro" id="IPR035965">
    <property type="entry name" value="PAS-like_dom_sf"/>
</dbReference>
<dbReference type="SMART" id="SM00387">
    <property type="entry name" value="HATPase_c"/>
    <property type="match status" value="1"/>
</dbReference>
<keyword evidence="12" id="KW-0479">Metal-binding</keyword>
<evidence type="ECO:0000259" key="24">
    <source>
        <dbReference type="PROSITE" id="PS50109"/>
    </source>
</evidence>
<keyword evidence="15" id="KW-0067">ATP-binding</keyword>
<keyword evidence="8" id="KW-0963">Cytoplasm</keyword>
<dbReference type="InterPro" id="IPR004358">
    <property type="entry name" value="Sig_transdc_His_kin-like_C"/>
</dbReference>
<evidence type="ECO:0000256" key="4">
    <source>
        <dbReference type="ARBA" id="ARBA00004496"/>
    </source>
</evidence>
<evidence type="ECO:0000256" key="9">
    <source>
        <dbReference type="ARBA" id="ARBA00022553"/>
    </source>
</evidence>
<evidence type="ECO:0000256" key="16">
    <source>
        <dbReference type="ARBA" id="ARBA00022989"/>
    </source>
</evidence>
<keyword evidence="19" id="KW-0411">Iron-sulfur</keyword>
<dbReference type="Proteomes" id="UP000032578">
    <property type="component" value="Unassembled WGS sequence"/>
</dbReference>
<gene>
    <name evidence="26" type="ORF">PW52_02700</name>
</gene>
<dbReference type="InterPro" id="IPR000700">
    <property type="entry name" value="PAS-assoc_C"/>
</dbReference>
<evidence type="ECO:0000256" key="21">
    <source>
        <dbReference type="ARBA" id="ARBA00024827"/>
    </source>
</evidence>
<dbReference type="GO" id="GO:0000155">
    <property type="term" value="F:phosphorelay sensor kinase activity"/>
    <property type="evidence" value="ECO:0007669"/>
    <property type="project" value="InterPro"/>
</dbReference>
<name>A0A0D7WFQ5_9FLAO</name>
<reference evidence="26 27" key="1">
    <citation type="submission" date="2014-11" db="EMBL/GenBank/DDBJ databases">
        <title>Tamlana sedimentorum sp. nov., isolated from shallow sand sediments of the Sea of Japan.</title>
        <authorList>
            <person name="Romanenko L.A."/>
        </authorList>
    </citation>
    <scope>NUCLEOTIDE SEQUENCE [LARGE SCALE GENOMIC DNA]</scope>
    <source>
        <strain evidence="26 27">JCM 19808</strain>
    </source>
</reference>
<feature type="domain" description="Histidine kinase" evidence="24">
    <location>
        <begin position="411"/>
        <end position="605"/>
    </location>
</feature>
<feature type="domain" description="PAC" evidence="25">
    <location>
        <begin position="326"/>
        <end position="377"/>
    </location>
</feature>
<dbReference type="GO" id="GO:0005737">
    <property type="term" value="C:cytoplasm"/>
    <property type="evidence" value="ECO:0007669"/>
    <property type="project" value="UniProtKB-SubCell"/>
</dbReference>
<dbReference type="Gene3D" id="3.30.565.10">
    <property type="entry name" value="Histidine kinase-like ATPase, C-terminal domain"/>
    <property type="match status" value="1"/>
</dbReference>
<dbReference type="SUPFAM" id="SSF55874">
    <property type="entry name" value="ATPase domain of HSP90 chaperone/DNA topoisomerase II/histidine kinase"/>
    <property type="match status" value="1"/>
</dbReference>
<evidence type="ECO:0000256" key="19">
    <source>
        <dbReference type="ARBA" id="ARBA00023014"/>
    </source>
</evidence>
<keyword evidence="13" id="KW-0547">Nucleotide-binding</keyword>
<dbReference type="InterPro" id="IPR029095">
    <property type="entry name" value="NarX-like_N"/>
</dbReference>
<evidence type="ECO:0000256" key="18">
    <source>
        <dbReference type="ARBA" id="ARBA00023012"/>
    </source>
</evidence>
<keyword evidence="17" id="KW-0408">Iron</keyword>
<dbReference type="Pfam" id="PF07730">
    <property type="entry name" value="HisKA_3"/>
    <property type="match status" value="1"/>
</dbReference>
<dbReference type="InterPro" id="IPR036890">
    <property type="entry name" value="HATPase_C_sf"/>
</dbReference>
<comment type="cofactor">
    <cofactor evidence="2">
        <name>[4Fe-4S] cluster</name>
        <dbReference type="ChEBI" id="CHEBI:49883"/>
    </cofactor>
</comment>
<evidence type="ECO:0000256" key="12">
    <source>
        <dbReference type="ARBA" id="ARBA00022723"/>
    </source>
</evidence>
<evidence type="ECO:0000256" key="11">
    <source>
        <dbReference type="ARBA" id="ARBA00022692"/>
    </source>
</evidence>
<feature type="transmembrane region" description="Helical" evidence="23">
    <location>
        <begin position="196"/>
        <end position="215"/>
    </location>
</feature>
<dbReference type="PATRIC" id="fig|1435349.4.peg.1244"/>
<dbReference type="PANTHER" id="PTHR24421:SF10">
    <property type="entry name" value="NITRATE_NITRITE SENSOR PROTEIN NARQ"/>
    <property type="match status" value="1"/>
</dbReference>
<dbReference type="Gene3D" id="3.30.450.20">
    <property type="entry name" value="PAS domain"/>
    <property type="match status" value="1"/>
</dbReference>
<dbReference type="GO" id="GO:0046872">
    <property type="term" value="F:metal ion binding"/>
    <property type="evidence" value="ECO:0007669"/>
    <property type="project" value="UniProtKB-KW"/>
</dbReference>
<dbReference type="GO" id="GO:0005524">
    <property type="term" value="F:ATP binding"/>
    <property type="evidence" value="ECO:0007669"/>
    <property type="project" value="UniProtKB-KW"/>
</dbReference>
<evidence type="ECO:0000256" key="14">
    <source>
        <dbReference type="ARBA" id="ARBA00022777"/>
    </source>
</evidence>
<evidence type="ECO:0000256" key="8">
    <source>
        <dbReference type="ARBA" id="ARBA00022490"/>
    </source>
</evidence>
<dbReference type="PRINTS" id="PR00344">
    <property type="entry name" value="BCTRLSENSOR"/>
</dbReference>
<keyword evidence="18" id="KW-0902">Two-component regulatory system</keyword>
<evidence type="ECO:0000256" key="3">
    <source>
        <dbReference type="ARBA" id="ARBA00004141"/>
    </source>
</evidence>
<keyword evidence="20 23" id="KW-0472">Membrane</keyword>
<comment type="caution">
    <text evidence="26">The sequence shown here is derived from an EMBL/GenBank/DDBJ whole genome shotgun (WGS) entry which is preliminary data.</text>
</comment>
<dbReference type="InterPro" id="IPR003594">
    <property type="entry name" value="HATPase_dom"/>
</dbReference>
<dbReference type="GO" id="GO:0016020">
    <property type="term" value="C:membrane"/>
    <property type="evidence" value="ECO:0007669"/>
    <property type="project" value="UniProtKB-SubCell"/>
</dbReference>
<feature type="transmembrane region" description="Helical" evidence="23">
    <location>
        <begin position="20"/>
        <end position="38"/>
    </location>
</feature>
<dbReference type="InterPro" id="IPR050482">
    <property type="entry name" value="Sensor_HK_TwoCompSys"/>
</dbReference>
<dbReference type="CDD" id="cd16917">
    <property type="entry name" value="HATPase_UhpB-NarQ-NarX-like"/>
    <property type="match status" value="1"/>
</dbReference>
<evidence type="ECO:0000256" key="17">
    <source>
        <dbReference type="ARBA" id="ARBA00023004"/>
    </source>
</evidence>
<dbReference type="Pfam" id="PF02518">
    <property type="entry name" value="HATPase_c"/>
    <property type="match status" value="1"/>
</dbReference>
<evidence type="ECO:0000256" key="2">
    <source>
        <dbReference type="ARBA" id="ARBA00001966"/>
    </source>
</evidence>
<keyword evidence="9" id="KW-0597">Phosphoprotein</keyword>
<keyword evidence="10" id="KW-0808">Transferase</keyword>
<dbReference type="AlphaFoldDB" id="A0A0D7WFQ5"/>
<keyword evidence="7" id="KW-0004">4Fe-4S</keyword>
<comment type="function">
    <text evidence="21">Member of the two-component regulatory system NreB/NreC involved in the control of dissimilatory nitrate/nitrite reduction in response to oxygen. NreB functions as a direct oxygen sensor histidine kinase which is autophosphorylated, in the absence of oxygen, probably at the conserved histidine residue, and transfers its phosphate group probably to a conserved aspartate residue of NreC. NreB/NreC activates the expression of the nitrate (narGHJI) and nitrite (nir) reductase operons, as well as the putative nitrate transporter gene narT.</text>
</comment>
<dbReference type="EMBL" id="JTDW01000002">
    <property type="protein sequence ID" value="KJD36577.1"/>
    <property type="molecule type" value="Genomic_DNA"/>
</dbReference>
<organism evidence="26 27">
    <name type="scientific">Neotamlana sedimentorum</name>
    <dbReference type="NCBI Taxonomy" id="1435349"/>
    <lineage>
        <taxon>Bacteria</taxon>
        <taxon>Pseudomonadati</taxon>
        <taxon>Bacteroidota</taxon>
        <taxon>Flavobacteriia</taxon>
        <taxon>Flavobacteriales</taxon>
        <taxon>Flavobacteriaceae</taxon>
        <taxon>Neotamlana</taxon>
    </lineage>
</organism>
<keyword evidence="11 23" id="KW-0812">Transmembrane</keyword>
<evidence type="ECO:0000256" key="6">
    <source>
        <dbReference type="ARBA" id="ARBA00017322"/>
    </source>
</evidence>
<sequence>MSNNGNTLDQRTFGKLSRLYIIALTVIALSIIVSQYLVRRHLNTQESDSTIINVAGRQRMLSQKLTKDILKLNSAKDLDVQLQLKNQIKQTLRVWETSHYALQKGNDSMGLPGDNSKAVQQKFEKLNPVFLSISNASKGIISKIENTPPLPLVHYEPEIATVTSAEGDFLFLMDDIVNQYDLEASKKVNWLRQLESLITIFTLSVLLLEFLFIFWPTAKNIRATLADLLRAESKAKQMAIEADELSIAKEKSIRELRALNYAMDETLLFARITPSGSLVHMGKKFSRLFKVSRFSTSASFAEVLSVNENEQVLIENIVSKHKKIGWQGEVKATTKDEKDVWLEMAFIPFNPSEDKSELLIIASDITSRKEAQLEIERLTKKGFDEKMNHQKIISSQIIENQEKEQSRIAKDVHDGIGQMLTGLKYNLESINLNDTEKAEQKIEYLKELALNIIKGVRTATFNLTPPELSDHGVVPAITKLTQELSKLTGKNIQLFNKSNFNQRLDSLVEINIYRIVQEAINNAIKYANSSYIIVSLSHSENLLSIVIDDNGKGFDPNKVKKVKNADGGMGMTFMKERIKFIDGRLFLYSEKDKGTRVTLNIPLPKQVSNEKLVNLPT</sequence>
<dbReference type="PROSITE" id="PS50113">
    <property type="entry name" value="PAC"/>
    <property type="match status" value="1"/>
</dbReference>
<comment type="catalytic activity">
    <reaction evidence="1">
        <text>ATP + protein L-histidine = ADP + protein N-phospho-L-histidine.</text>
        <dbReference type="EC" id="2.7.13.3"/>
    </reaction>
</comment>
<keyword evidence="27" id="KW-1185">Reference proteome</keyword>
<evidence type="ECO:0000256" key="15">
    <source>
        <dbReference type="ARBA" id="ARBA00022840"/>
    </source>
</evidence>
<evidence type="ECO:0000256" key="10">
    <source>
        <dbReference type="ARBA" id="ARBA00022679"/>
    </source>
</evidence>
<comment type="subcellular location">
    <subcellularLocation>
        <location evidence="4">Cytoplasm</location>
    </subcellularLocation>
    <subcellularLocation>
        <location evidence="3">Membrane</location>
        <topology evidence="3">Multi-pass membrane protein</topology>
    </subcellularLocation>
</comment>
<keyword evidence="16 23" id="KW-1133">Transmembrane helix</keyword>
<accession>A0A0D7WFQ5</accession>
<protein>
    <recommendedName>
        <fullName evidence="6">Oxygen sensor histidine kinase NreB</fullName>
        <ecNumber evidence="5">2.7.13.3</ecNumber>
    </recommendedName>
    <alternativeName>
        <fullName evidence="22">Nitrogen regulation protein B</fullName>
    </alternativeName>
</protein>
<dbReference type="PANTHER" id="PTHR24421">
    <property type="entry name" value="NITRATE/NITRITE SENSOR PROTEIN NARX-RELATED"/>
    <property type="match status" value="1"/>
</dbReference>
<evidence type="ECO:0000256" key="5">
    <source>
        <dbReference type="ARBA" id="ARBA00012438"/>
    </source>
</evidence>
<dbReference type="RefSeq" id="WP_044631393.1">
    <property type="nucleotide sequence ID" value="NZ_JTDW01000002.1"/>
</dbReference>
<dbReference type="Gene3D" id="1.20.5.1930">
    <property type="match status" value="1"/>
</dbReference>
<dbReference type="Pfam" id="PF13675">
    <property type="entry name" value="PilJ"/>
    <property type="match status" value="1"/>
</dbReference>
<evidence type="ECO:0000256" key="1">
    <source>
        <dbReference type="ARBA" id="ARBA00000085"/>
    </source>
</evidence>
<proteinExistence type="predicted"/>
<dbReference type="InterPro" id="IPR005467">
    <property type="entry name" value="His_kinase_dom"/>
</dbReference>